<dbReference type="InterPro" id="IPR040638">
    <property type="entry name" value="PilZN1"/>
</dbReference>
<dbReference type="InterPro" id="IPR009875">
    <property type="entry name" value="PilZ_domain"/>
</dbReference>
<dbReference type="Gene3D" id="2.30.110.70">
    <property type="match status" value="1"/>
</dbReference>
<name>A0A831UGG4_GEOME</name>
<organism evidence="3">
    <name type="scientific">Geobacter metallireducens</name>
    <dbReference type="NCBI Taxonomy" id="28232"/>
    <lineage>
        <taxon>Bacteria</taxon>
        <taxon>Pseudomonadati</taxon>
        <taxon>Thermodesulfobacteriota</taxon>
        <taxon>Desulfuromonadia</taxon>
        <taxon>Geobacterales</taxon>
        <taxon>Geobacteraceae</taxon>
        <taxon>Geobacter</taxon>
    </lineage>
</organism>
<evidence type="ECO:0000259" key="2">
    <source>
        <dbReference type="Pfam" id="PF18672"/>
    </source>
</evidence>
<dbReference type="GO" id="GO:0035438">
    <property type="term" value="F:cyclic-di-GMP binding"/>
    <property type="evidence" value="ECO:0007669"/>
    <property type="project" value="InterPro"/>
</dbReference>
<proteinExistence type="predicted"/>
<evidence type="ECO:0000259" key="1">
    <source>
        <dbReference type="Pfam" id="PF07238"/>
    </source>
</evidence>
<reference evidence="3" key="1">
    <citation type="journal article" date="2020" name="mSystems">
        <title>Genome- and Community-Level Interaction Insights into Carbon Utilization and Element Cycling Functions of Hydrothermarchaeota in Hydrothermal Sediment.</title>
        <authorList>
            <person name="Zhou Z."/>
            <person name="Liu Y."/>
            <person name="Xu W."/>
            <person name="Pan J."/>
            <person name="Luo Z.H."/>
            <person name="Li M."/>
        </authorList>
    </citation>
    <scope>NUCLEOTIDE SEQUENCE [LARGE SCALE GENOMIC DNA]</scope>
    <source>
        <strain evidence="3">SpSt-349</strain>
    </source>
</reference>
<comment type="caution">
    <text evidence="3">The sequence shown here is derived from an EMBL/GenBank/DDBJ whole genome shotgun (WGS) entry which is preliminary data.</text>
</comment>
<dbReference type="EMBL" id="DSOV01000059">
    <property type="protein sequence ID" value="HEN43370.1"/>
    <property type="molecule type" value="Genomic_DNA"/>
</dbReference>
<evidence type="ECO:0000313" key="3">
    <source>
        <dbReference type="EMBL" id="HEN43370.1"/>
    </source>
</evidence>
<feature type="domain" description="PilZ" evidence="1">
    <location>
        <begin position="165"/>
        <end position="247"/>
    </location>
</feature>
<accession>A0A831UGG4</accession>
<feature type="domain" description="N-terminal PilZ-like" evidence="2">
    <location>
        <begin position="11"/>
        <end position="103"/>
    </location>
</feature>
<gene>
    <name evidence="3" type="ORF">ENQ87_13560</name>
</gene>
<sequence>MATEPFDYGKYFEELQRINLSVRLGGGGSFDGSAAISSLKGSLAWLELYGSEQPPLGGIRPGAEVSISAWTGGALCRCDARVETVRGDRQFSVRLTGEVKETQRREYFRLDVSLPLLYKILEGVTPEDAEADWVSDRKVYCRPPEMVPCGEGHKVIDWDGEDIAPVRVNLSGGGIRLRVSRLVQSGTLVKLTLFPSLPQPRPIYVVGEALRCQEITLSRQPGTHYSLSLKFTLIVDRDREAIISYLFNEQRRELMSRNDRVLVKGAR</sequence>
<dbReference type="Pfam" id="PF18672">
    <property type="entry name" value="PilZN1"/>
    <property type="match status" value="1"/>
</dbReference>
<protein>
    <submittedName>
        <fullName evidence="3">PilZ domain-containing protein</fullName>
    </submittedName>
</protein>
<dbReference type="Pfam" id="PF07238">
    <property type="entry name" value="PilZ"/>
    <property type="match status" value="1"/>
</dbReference>
<dbReference type="AlphaFoldDB" id="A0A831UGG4"/>